<reference evidence="2 3" key="1">
    <citation type="journal article" date="2019" name="Sci. Rep.">
        <title>Orb-weaving spider Araneus ventricosus genome elucidates the spidroin gene catalogue.</title>
        <authorList>
            <person name="Kono N."/>
            <person name="Nakamura H."/>
            <person name="Ohtoshi R."/>
            <person name="Moran D.A.P."/>
            <person name="Shinohara A."/>
            <person name="Yoshida Y."/>
            <person name="Fujiwara M."/>
            <person name="Mori M."/>
            <person name="Tomita M."/>
            <person name="Arakawa K."/>
        </authorList>
    </citation>
    <scope>NUCLEOTIDE SEQUENCE [LARGE SCALE GENOMIC DNA]</scope>
</reference>
<feature type="compositionally biased region" description="Low complexity" evidence="1">
    <location>
        <begin position="39"/>
        <end position="56"/>
    </location>
</feature>
<accession>A0A4Y2AMP9</accession>
<dbReference type="Proteomes" id="UP000499080">
    <property type="component" value="Unassembled WGS sequence"/>
</dbReference>
<keyword evidence="3" id="KW-1185">Reference proteome</keyword>
<organism evidence="2 3">
    <name type="scientific">Araneus ventricosus</name>
    <name type="common">Orbweaver spider</name>
    <name type="synonym">Epeira ventricosa</name>
    <dbReference type="NCBI Taxonomy" id="182803"/>
    <lineage>
        <taxon>Eukaryota</taxon>
        <taxon>Metazoa</taxon>
        <taxon>Ecdysozoa</taxon>
        <taxon>Arthropoda</taxon>
        <taxon>Chelicerata</taxon>
        <taxon>Arachnida</taxon>
        <taxon>Araneae</taxon>
        <taxon>Araneomorphae</taxon>
        <taxon>Entelegynae</taxon>
        <taxon>Araneoidea</taxon>
        <taxon>Araneidae</taxon>
        <taxon>Araneus</taxon>
    </lineage>
</organism>
<evidence type="ECO:0000256" key="1">
    <source>
        <dbReference type="SAM" id="MobiDB-lite"/>
    </source>
</evidence>
<protein>
    <submittedName>
        <fullName evidence="2">Uncharacterized protein</fullName>
    </submittedName>
</protein>
<dbReference type="EMBL" id="BGPR01000023">
    <property type="protein sequence ID" value="GBL80787.1"/>
    <property type="molecule type" value="Genomic_DNA"/>
</dbReference>
<feature type="region of interest" description="Disordered" evidence="1">
    <location>
        <begin position="39"/>
        <end position="58"/>
    </location>
</feature>
<evidence type="ECO:0000313" key="2">
    <source>
        <dbReference type="EMBL" id="GBL80787.1"/>
    </source>
</evidence>
<comment type="caution">
    <text evidence="2">The sequence shown here is derived from an EMBL/GenBank/DDBJ whole genome shotgun (WGS) entry which is preliminary data.</text>
</comment>
<evidence type="ECO:0000313" key="3">
    <source>
        <dbReference type="Proteomes" id="UP000499080"/>
    </source>
</evidence>
<name>A0A4Y2AMP9_ARAVE</name>
<dbReference type="AlphaFoldDB" id="A0A4Y2AMP9"/>
<proteinExistence type="predicted"/>
<gene>
    <name evidence="2" type="ORF">AVEN_26226_1</name>
</gene>
<sequence>MRLVVVWWQNSVYFARFHRKAFVFVSLVQGKSEVAVSSFSSEVSAQSSARPSPRIRSPTENERFMVKEESAASIGTRLWTPEGRSLTLSIAFML</sequence>